<feature type="chain" id="PRO_5012943692" description="Secretion system C-terminal sorting domain-containing protein" evidence="1">
    <location>
        <begin position="18"/>
        <end position="322"/>
    </location>
</feature>
<name>A0A259U0K3_9BACT</name>
<evidence type="ECO:0000256" key="1">
    <source>
        <dbReference type="SAM" id="SignalP"/>
    </source>
</evidence>
<evidence type="ECO:0000313" key="4">
    <source>
        <dbReference type="Proteomes" id="UP000216446"/>
    </source>
</evidence>
<feature type="signal peptide" evidence="1">
    <location>
        <begin position="1"/>
        <end position="17"/>
    </location>
</feature>
<dbReference type="InterPro" id="IPR026444">
    <property type="entry name" value="Secre_tail"/>
</dbReference>
<organism evidence="3 4">
    <name type="scientific">Rubricoccus marinus</name>
    <dbReference type="NCBI Taxonomy" id="716817"/>
    <lineage>
        <taxon>Bacteria</taxon>
        <taxon>Pseudomonadati</taxon>
        <taxon>Rhodothermota</taxon>
        <taxon>Rhodothermia</taxon>
        <taxon>Rhodothermales</taxon>
        <taxon>Rubricoccaceae</taxon>
        <taxon>Rubricoccus</taxon>
    </lineage>
</organism>
<accession>A0A259U0K3</accession>
<protein>
    <recommendedName>
        <fullName evidence="2">Secretion system C-terminal sorting domain-containing protein</fullName>
    </recommendedName>
</protein>
<proteinExistence type="predicted"/>
<feature type="domain" description="Secretion system C-terminal sorting" evidence="2">
    <location>
        <begin position="244"/>
        <end position="318"/>
    </location>
</feature>
<keyword evidence="4" id="KW-1185">Reference proteome</keyword>
<dbReference type="Gene3D" id="2.60.120.430">
    <property type="entry name" value="Galactose-binding lectin"/>
    <property type="match status" value="1"/>
</dbReference>
<dbReference type="InterPro" id="IPR008979">
    <property type="entry name" value="Galactose-bd-like_sf"/>
</dbReference>
<evidence type="ECO:0000313" key="3">
    <source>
        <dbReference type="EMBL" id="OZC03553.1"/>
    </source>
</evidence>
<dbReference type="Pfam" id="PF18962">
    <property type="entry name" value="Por_Secre_tail"/>
    <property type="match status" value="1"/>
</dbReference>
<dbReference type="NCBIfam" id="TIGR04183">
    <property type="entry name" value="Por_Secre_tail"/>
    <property type="match status" value="1"/>
</dbReference>
<dbReference type="SUPFAM" id="SSF49785">
    <property type="entry name" value="Galactose-binding domain-like"/>
    <property type="match status" value="1"/>
</dbReference>
<keyword evidence="1" id="KW-0732">Signal</keyword>
<evidence type="ECO:0000259" key="2">
    <source>
        <dbReference type="Pfam" id="PF18962"/>
    </source>
</evidence>
<comment type="caution">
    <text evidence="3">The sequence shown here is derived from an EMBL/GenBank/DDBJ whole genome shotgun (WGS) entry which is preliminary data.</text>
</comment>
<reference evidence="3 4" key="1">
    <citation type="submission" date="2016-11" db="EMBL/GenBank/DDBJ databases">
        <title>Study of marine rhodopsin-containing bacteria.</title>
        <authorList>
            <person name="Yoshizawa S."/>
            <person name="Kumagai Y."/>
            <person name="Kogure K."/>
        </authorList>
    </citation>
    <scope>NUCLEOTIDE SEQUENCE [LARGE SCALE GENOMIC DNA]</scope>
    <source>
        <strain evidence="3 4">SG-29</strain>
    </source>
</reference>
<sequence length="322" mass="32762">MGLIALACMVLAPSASAQVSFDDFETVNGDGVPVYSFGFSGAGAGSGFGPTPGFDGNTALNIGINPGAGGGFAGVGSGVGGPGGPAAFTPVDASGQEYFTFYFRPTSVRATDTPLLMEIYLQEDPDGDGFDDAATGDGEDQFRANYRVTVPAGAPEWQLVAIPLASFTDFNPTDGRPVGDNDGFDFAAVGNVVFAFGNLQANPDANPPQDFALSFDDIAFAGEAMFSTSIGETPSTFTTAPSAFPNPASGAVTVTFDLAEASDVTVDVVDLLGRTVATLAKGPQAAGEVRLGVQTAAFAPGLYIVRVQTETGVASTRLTVTR</sequence>
<dbReference type="Gene3D" id="2.60.40.4070">
    <property type="match status" value="1"/>
</dbReference>
<dbReference type="Proteomes" id="UP000216446">
    <property type="component" value="Unassembled WGS sequence"/>
</dbReference>
<dbReference type="AlphaFoldDB" id="A0A259U0K3"/>
<dbReference type="InParanoid" id="A0A259U0K3"/>
<dbReference type="EMBL" id="MQWB01000001">
    <property type="protein sequence ID" value="OZC03553.1"/>
    <property type="molecule type" value="Genomic_DNA"/>
</dbReference>
<gene>
    <name evidence="3" type="ORF">BSZ36_11515</name>
</gene>